<name>A0ABN8BIB2_9LACO</name>
<dbReference type="Proteomes" id="UP000789707">
    <property type="component" value="Unassembled WGS sequence"/>
</dbReference>
<evidence type="ECO:0000313" key="2">
    <source>
        <dbReference type="Proteomes" id="UP000789707"/>
    </source>
</evidence>
<protein>
    <submittedName>
        <fullName evidence="1">Uncharacterized protein</fullName>
    </submittedName>
</protein>
<proteinExistence type="predicted"/>
<accession>A0ABN8BIB2</accession>
<keyword evidence="2" id="KW-1185">Reference proteome</keyword>
<dbReference type="RefSeq" id="WP_230097512.1">
    <property type="nucleotide sequence ID" value="NZ_CAKKNS010000010.1"/>
</dbReference>
<reference evidence="1 2" key="1">
    <citation type="submission" date="2021-11" db="EMBL/GenBank/DDBJ databases">
        <authorList>
            <person name="Depoorter E."/>
        </authorList>
    </citation>
    <scope>NUCLEOTIDE SEQUENCE [LARGE SCALE GENOMIC DNA]</scope>
    <source>
        <strain evidence="1 2">LMG 24289</strain>
    </source>
</reference>
<organism evidence="1 2">
    <name type="scientific">Periweissella fabaria</name>
    <dbReference type="NCBI Taxonomy" id="546157"/>
    <lineage>
        <taxon>Bacteria</taxon>
        <taxon>Bacillati</taxon>
        <taxon>Bacillota</taxon>
        <taxon>Bacilli</taxon>
        <taxon>Lactobacillales</taxon>
        <taxon>Lactobacillaceae</taxon>
        <taxon>Periweissella</taxon>
    </lineage>
</organism>
<gene>
    <name evidence="1" type="ORF">WFA24289_01832</name>
</gene>
<comment type="caution">
    <text evidence="1">The sequence shown here is derived from an EMBL/GenBank/DDBJ whole genome shotgun (WGS) entry which is preliminary data.</text>
</comment>
<dbReference type="EMBL" id="CAKKNS010000010">
    <property type="protein sequence ID" value="CAH0417490.1"/>
    <property type="molecule type" value="Genomic_DNA"/>
</dbReference>
<evidence type="ECO:0000313" key="1">
    <source>
        <dbReference type="EMBL" id="CAH0417490.1"/>
    </source>
</evidence>
<sequence length="70" mass="8268">MAQTVKQDLSAVVEDLKYAVAEKDWDLVNEEVRYLNTYAESIPPYLVMIPANEYQKFVDWQKEQKLKETN</sequence>